<evidence type="ECO:0000259" key="7">
    <source>
        <dbReference type="PROSITE" id="PS00083"/>
    </source>
</evidence>
<keyword evidence="5" id="KW-0560">Oxidoreductase</keyword>
<organism evidence="8 9">
    <name type="scientific">Paecilomyces lecythidis</name>
    <dbReference type="NCBI Taxonomy" id="3004212"/>
    <lineage>
        <taxon>Eukaryota</taxon>
        <taxon>Fungi</taxon>
        <taxon>Dikarya</taxon>
        <taxon>Ascomycota</taxon>
        <taxon>Pezizomycotina</taxon>
        <taxon>Eurotiomycetes</taxon>
        <taxon>Eurotiomycetidae</taxon>
        <taxon>Eurotiales</taxon>
        <taxon>Thermoascaceae</taxon>
        <taxon>Paecilomyces</taxon>
    </lineage>
</organism>
<dbReference type="EMBL" id="JAVDPF010000033">
    <property type="protein sequence ID" value="KAL1869813.1"/>
    <property type="molecule type" value="Genomic_DNA"/>
</dbReference>
<dbReference type="InterPro" id="IPR050770">
    <property type="entry name" value="Intradiol_RC_Dioxygenase"/>
</dbReference>
<proteinExistence type="inferred from homology"/>
<evidence type="ECO:0000313" key="8">
    <source>
        <dbReference type="EMBL" id="KAL1869813.1"/>
    </source>
</evidence>
<protein>
    <recommendedName>
        <fullName evidence="7">Intradiol ring-cleavage dioxygenases domain-containing protein</fullName>
    </recommendedName>
</protein>
<reference evidence="8 9" key="1">
    <citation type="journal article" date="2024" name="IMA Fungus">
        <title>IMA Genome - F19 : A genome assembly and annotation guide to empower mycologists, including annotated draft genome sequences of Ceratocystis pirilliformis, Diaporthe australafricana, Fusarium ophioides, Paecilomyces lecythidis, and Sporothrix stenoceras.</title>
        <authorList>
            <person name="Aylward J."/>
            <person name="Wilson A.M."/>
            <person name="Visagie C.M."/>
            <person name="Spraker J."/>
            <person name="Barnes I."/>
            <person name="Buitendag C."/>
            <person name="Ceriani C."/>
            <person name="Del Mar Angel L."/>
            <person name="du Plessis D."/>
            <person name="Fuchs T."/>
            <person name="Gasser K."/>
            <person name="Kramer D."/>
            <person name="Li W."/>
            <person name="Munsamy K."/>
            <person name="Piso A."/>
            <person name="Price J.L."/>
            <person name="Sonnekus B."/>
            <person name="Thomas C."/>
            <person name="van der Nest A."/>
            <person name="van Dijk A."/>
            <person name="van Heerden A."/>
            <person name="van Vuuren N."/>
            <person name="Yilmaz N."/>
            <person name="Duong T.A."/>
            <person name="van der Merwe N.A."/>
            <person name="Wingfield M.J."/>
            <person name="Wingfield B.D."/>
        </authorList>
    </citation>
    <scope>NUCLEOTIDE SEQUENCE [LARGE SCALE GENOMIC DNA]</scope>
    <source>
        <strain evidence="8 9">CMW 18167</strain>
    </source>
</reference>
<gene>
    <name evidence="8" type="ORF">Plec18167_007738</name>
</gene>
<comment type="cofactor">
    <cofactor evidence="1">
        <name>Fe(3+)</name>
        <dbReference type="ChEBI" id="CHEBI:29034"/>
    </cofactor>
</comment>
<keyword evidence="3" id="KW-0479">Metal-binding</keyword>
<sequence>MPPAPTTFTVSEATRKKWSEAVNEQANAAPVLDLTVDNITENVIAVNSNVTDNPRLQYLITKFIRASHDFIRDVGLNFEEWEQVWKFLTSVGQISTDVRHEMVLLSDILGISALVDSISHPAVPGATEYSLLGPFHDDRAHFVELGESITSEGTPGEATLVRGTIKDINGNPVNKALIDVWETDGNGTYDVEYIDKDGPDFRGKLYSDKNGAFYFSCVRPVPYPIANDGPVGALLRKLNRHFFRPAHMHFIILHPSYDKLITALYTRDSKYIHSDTVFGVKSSLMVDYVWTEDLKLAEQYGVKPFKRVLDGVEKEGFWLLEHDFVLVGKRDPVSLKTRD</sequence>
<accession>A0ABR3X1R0</accession>
<dbReference type="PANTHER" id="PTHR33711:SF7">
    <property type="entry name" value="INTRADIOL RING-CLEAVAGE DIOXYGENASES DOMAIN-CONTAINING PROTEIN-RELATED"/>
    <property type="match status" value="1"/>
</dbReference>
<dbReference type="PROSITE" id="PS00083">
    <property type="entry name" value="INTRADIOL_DIOXYGENAS"/>
    <property type="match status" value="1"/>
</dbReference>
<name>A0ABR3X1R0_9EURO</name>
<dbReference type="Pfam" id="PF00775">
    <property type="entry name" value="Dioxygenase_C"/>
    <property type="match status" value="1"/>
</dbReference>
<evidence type="ECO:0000256" key="3">
    <source>
        <dbReference type="ARBA" id="ARBA00022723"/>
    </source>
</evidence>
<dbReference type="InterPro" id="IPR000627">
    <property type="entry name" value="Intradiol_dOase_C"/>
</dbReference>
<keyword evidence="9" id="KW-1185">Reference proteome</keyword>
<evidence type="ECO:0000256" key="6">
    <source>
        <dbReference type="ARBA" id="ARBA00023004"/>
    </source>
</evidence>
<dbReference type="SUPFAM" id="SSF49482">
    <property type="entry name" value="Aromatic compound dioxygenase"/>
    <property type="match status" value="1"/>
</dbReference>
<comment type="caution">
    <text evidence="8">The sequence shown here is derived from an EMBL/GenBank/DDBJ whole genome shotgun (WGS) entry which is preliminary data.</text>
</comment>
<dbReference type="PANTHER" id="PTHR33711">
    <property type="entry name" value="DIOXYGENASE, PUTATIVE (AFU_ORTHOLOGUE AFUA_2G02910)-RELATED"/>
    <property type="match status" value="1"/>
</dbReference>
<evidence type="ECO:0000256" key="4">
    <source>
        <dbReference type="ARBA" id="ARBA00022964"/>
    </source>
</evidence>
<dbReference type="InterPro" id="IPR015889">
    <property type="entry name" value="Intradiol_dOase_core"/>
</dbReference>
<keyword evidence="4" id="KW-0223">Dioxygenase</keyword>
<dbReference type="Pfam" id="PF04444">
    <property type="entry name" value="Dioxygenase_N"/>
    <property type="match status" value="1"/>
</dbReference>
<dbReference type="Gene3D" id="2.60.130.10">
    <property type="entry name" value="Aromatic compound dioxygenase"/>
    <property type="match status" value="1"/>
</dbReference>
<dbReference type="Proteomes" id="UP001583193">
    <property type="component" value="Unassembled WGS sequence"/>
</dbReference>
<feature type="domain" description="Intradiol ring-cleavage dioxygenases" evidence="7">
    <location>
        <begin position="161"/>
        <end position="189"/>
    </location>
</feature>
<evidence type="ECO:0000256" key="1">
    <source>
        <dbReference type="ARBA" id="ARBA00001965"/>
    </source>
</evidence>
<evidence type="ECO:0000313" key="9">
    <source>
        <dbReference type="Proteomes" id="UP001583193"/>
    </source>
</evidence>
<comment type="similarity">
    <text evidence="2">Belongs to the intradiol ring-cleavage dioxygenase family.</text>
</comment>
<evidence type="ECO:0000256" key="5">
    <source>
        <dbReference type="ARBA" id="ARBA00023002"/>
    </source>
</evidence>
<dbReference type="InterPro" id="IPR007535">
    <property type="entry name" value="Catechol_dOase_N"/>
</dbReference>
<evidence type="ECO:0000256" key="2">
    <source>
        <dbReference type="ARBA" id="ARBA00007825"/>
    </source>
</evidence>
<keyword evidence="6" id="KW-0408">Iron</keyword>